<keyword evidence="3" id="KW-0548">Nucleotidyltransferase</keyword>
<evidence type="ECO:0000256" key="7">
    <source>
        <dbReference type="ARBA" id="ARBA00022918"/>
    </source>
</evidence>
<evidence type="ECO:0000256" key="4">
    <source>
        <dbReference type="ARBA" id="ARBA00022722"/>
    </source>
</evidence>
<feature type="compositionally biased region" description="Basic and acidic residues" evidence="8">
    <location>
        <begin position="887"/>
        <end position="896"/>
    </location>
</feature>
<keyword evidence="6" id="KW-0378">Hydrolase</keyword>
<dbReference type="AlphaFoldDB" id="A0A1Y1MUA0"/>
<dbReference type="PANTHER" id="PTHR37984:SF9">
    <property type="entry name" value="INTEGRASE CATALYTIC DOMAIN-CONTAINING PROTEIN"/>
    <property type="match status" value="1"/>
</dbReference>
<dbReference type="FunFam" id="3.30.70.270:FF:000020">
    <property type="entry name" value="Transposon Tf2-6 polyprotein-like Protein"/>
    <property type="match status" value="1"/>
</dbReference>
<dbReference type="Gene3D" id="3.30.420.10">
    <property type="entry name" value="Ribonuclease H-like superfamily/Ribonuclease H"/>
    <property type="match status" value="1"/>
</dbReference>
<dbReference type="InterPro" id="IPR041373">
    <property type="entry name" value="RT_RNaseH"/>
</dbReference>
<feature type="region of interest" description="Disordered" evidence="8">
    <location>
        <begin position="874"/>
        <end position="954"/>
    </location>
</feature>
<dbReference type="GO" id="GO:0042575">
    <property type="term" value="C:DNA polymerase complex"/>
    <property type="evidence" value="ECO:0007669"/>
    <property type="project" value="UniProtKB-ARBA"/>
</dbReference>
<dbReference type="CDD" id="cd01647">
    <property type="entry name" value="RT_LTR"/>
    <property type="match status" value="1"/>
</dbReference>
<dbReference type="FunFam" id="3.30.420.10:FF:000063">
    <property type="entry name" value="Retrovirus-related Pol polyprotein from transposon 297-like Protein"/>
    <property type="match status" value="1"/>
</dbReference>
<evidence type="ECO:0000313" key="11">
    <source>
        <dbReference type="EMBL" id="JAV87586.1"/>
    </source>
</evidence>
<evidence type="ECO:0000256" key="6">
    <source>
        <dbReference type="ARBA" id="ARBA00022801"/>
    </source>
</evidence>
<dbReference type="GO" id="GO:0016787">
    <property type="term" value="F:hydrolase activity"/>
    <property type="evidence" value="ECO:0007669"/>
    <property type="project" value="UniProtKB-KW"/>
</dbReference>
<name>A0A1Y1MUA0_PHOPY</name>
<dbReference type="SUPFAM" id="SSF53098">
    <property type="entry name" value="Ribonuclease H-like"/>
    <property type="match status" value="1"/>
</dbReference>
<dbReference type="SUPFAM" id="SSF56672">
    <property type="entry name" value="DNA/RNA polymerases"/>
    <property type="match status" value="1"/>
</dbReference>
<organism evidence="11">
    <name type="scientific">Photinus pyralis</name>
    <name type="common">Common eastern firefly</name>
    <name type="synonym">Lampyris pyralis</name>
    <dbReference type="NCBI Taxonomy" id="7054"/>
    <lineage>
        <taxon>Eukaryota</taxon>
        <taxon>Metazoa</taxon>
        <taxon>Ecdysozoa</taxon>
        <taxon>Arthropoda</taxon>
        <taxon>Hexapoda</taxon>
        <taxon>Insecta</taxon>
        <taxon>Pterygota</taxon>
        <taxon>Neoptera</taxon>
        <taxon>Endopterygota</taxon>
        <taxon>Coleoptera</taxon>
        <taxon>Polyphaga</taxon>
        <taxon>Elateriformia</taxon>
        <taxon>Elateroidea</taxon>
        <taxon>Lampyridae</taxon>
        <taxon>Lampyrinae</taxon>
        <taxon>Photinus</taxon>
    </lineage>
</organism>
<evidence type="ECO:0000256" key="5">
    <source>
        <dbReference type="ARBA" id="ARBA00022759"/>
    </source>
</evidence>
<reference evidence="11" key="1">
    <citation type="journal article" date="2016" name="Sci. Rep.">
        <title>Molecular characterization of firefly nuptial gifts: a multi-omics approach sheds light on postcopulatory sexual selection.</title>
        <authorList>
            <person name="Al-Wathiqui N."/>
            <person name="Fallon T.R."/>
            <person name="South A."/>
            <person name="Weng J.K."/>
            <person name="Lewis S.M."/>
        </authorList>
    </citation>
    <scope>NUCLEOTIDE SEQUENCE</scope>
</reference>
<dbReference type="InterPro" id="IPR036397">
    <property type="entry name" value="RNaseH_sf"/>
</dbReference>
<dbReference type="GO" id="GO:0004519">
    <property type="term" value="F:endonuclease activity"/>
    <property type="evidence" value="ECO:0007669"/>
    <property type="project" value="UniProtKB-KW"/>
</dbReference>
<evidence type="ECO:0000259" key="10">
    <source>
        <dbReference type="PROSITE" id="PS50994"/>
    </source>
</evidence>
<dbReference type="FunFam" id="1.10.340.70:FF:000004">
    <property type="entry name" value="Retrovirus-related Pol polyprotein from transposon 297-like Protein"/>
    <property type="match status" value="1"/>
</dbReference>
<dbReference type="GO" id="GO:0003964">
    <property type="term" value="F:RNA-directed DNA polymerase activity"/>
    <property type="evidence" value="ECO:0007669"/>
    <property type="project" value="UniProtKB-KW"/>
</dbReference>
<dbReference type="InterPro" id="IPR050951">
    <property type="entry name" value="Retrovirus_Pol_polyprotein"/>
</dbReference>
<dbReference type="EMBL" id="GEZM01025099">
    <property type="protein sequence ID" value="JAV87586.1"/>
    <property type="molecule type" value="Transcribed_RNA"/>
</dbReference>
<keyword evidence="7" id="KW-0695">RNA-directed DNA polymerase</keyword>
<dbReference type="InterPro" id="IPR012337">
    <property type="entry name" value="RNaseH-like_sf"/>
</dbReference>
<feature type="domain" description="Reverse transcriptase" evidence="9">
    <location>
        <begin position="47"/>
        <end position="225"/>
    </location>
</feature>
<keyword evidence="5" id="KW-0255">Endonuclease</keyword>
<keyword evidence="2" id="KW-0808">Transferase</keyword>
<dbReference type="Pfam" id="PF00665">
    <property type="entry name" value="rve"/>
    <property type="match status" value="1"/>
</dbReference>
<dbReference type="InterPro" id="IPR001584">
    <property type="entry name" value="Integrase_cat-core"/>
</dbReference>
<dbReference type="Pfam" id="PF17917">
    <property type="entry name" value="RT_RNaseH"/>
    <property type="match status" value="1"/>
</dbReference>
<evidence type="ECO:0000259" key="9">
    <source>
        <dbReference type="PROSITE" id="PS50878"/>
    </source>
</evidence>
<dbReference type="PROSITE" id="PS50994">
    <property type="entry name" value="INTEGRASE"/>
    <property type="match status" value="1"/>
</dbReference>
<dbReference type="PROSITE" id="PS50878">
    <property type="entry name" value="RT_POL"/>
    <property type="match status" value="1"/>
</dbReference>
<dbReference type="Pfam" id="PF17921">
    <property type="entry name" value="Integrase_H2C2"/>
    <property type="match status" value="1"/>
</dbReference>
<evidence type="ECO:0000256" key="1">
    <source>
        <dbReference type="ARBA" id="ARBA00012493"/>
    </source>
</evidence>
<dbReference type="EC" id="2.7.7.49" evidence="1"/>
<dbReference type="GO" id="GO:0003676">
    <property type="term" value="F:nucleic acid binding"/>
    <property type="evidence" value="ECO:0007669"/>
    <property type="project" value="InterPro"/>
</dbReference>
<dbReference type="Gene3D" id="3.10.10.10">
    <property type="entry name" value="HIV Type 1 Reverse Transcriptase, subunit A, domain 1"/>
    <property type="match status" value="1"/>
</dbReference>
<protein>
    <recommendedName>
        <fullName evidence="1">RNA-directed DNA polymerase</fullName>
        <ecNumber evidence="1">2.7.7.49</ecNumber>
    </recommendedName>
</protein>
<dbReference type="Pfam" id="PF00078">
    <property type="entry name" value="RVT_1"/>
    <property type="match status" value="1"/>
</dbReference>
<evidence type="ECO:0000256" key="8">
    <source>
        <dbReference type="SAM" id="MobiDB-lite"/>
    </source>
</evidence>
<dbReference type="Gene3D" id="3.30.70.270">
    <property type="match status" value="2"/>
</dbReference>
<evidence type="ECO:0000256" key="2">
    <source>
        <dbReference type="ARBA" id="ARBA00022679"/>
    </source>
</evidence>
<feature type="domain" description="Integrase catalytic" evidence="10">
    <location>
        <begin position="621"/>
        <end position="774"/>
    </location>
</feature>
<sequence>MKGGPVAIKLRRDVSPKQQYGTRPIPLNLQEAVNREIDEQVAAGIIEFADDTNDPSEWINPMVATRKKDPSKARITVDLRELNKATIRPIYPSQSPIHTVCHLPKTAAYFTVLDGLKGFHQIDLEEGSRKLTTFITPRGRMRYCRMPMGWHGSSDVFNERMAKALEGIPHIARIVEDILIYSTTWEEHIQDVKRVLQACDAHDISINPSKVQFGMKRVKFGGFIVKQGQYQIDPELTEDLRQFPVPENRTDLRSFMGLAQQLGGFSTDLTTILEPLRSLLSYKADWAWQPYHQQAFEEARIVLSNPPHLTYFDPRRQTQLLTDASRLHGLGFLLRQKCDEGTWRTVQCGSRTLAKHESNWSGMAELEALAVAWAAKKCAFFLDGLDHFEIITDSNPLVSILNNRRLDQIQNDRLLKLKTTLLRYNFTARWQAGKRHKIADALSRKPRNEPRTADQVLTQEEDADREFIIATAISQLDSAIPNPSLDAQQEHIQTIRRVGQQDPTYKALLRRIHHGWPDSKQQLLCEDELLAPYYKERESLYAQDDIILHGPRLLVPGPMRRQILHHLHAAHQGISKTLERARMTVWWPTIATDVTDVIRHCRPCQEHLPSQPHEPMQRGPDAERPFQKLHADLFEVADTHYLVLTDEFSGWPDITTLGTDTSSRRIIEALRNAFMNHARPVMLKPDNGRQFVSHEVQAFLKKWGVALETSSPHLPRSNGRAEAAVKAMKKIIRGATPEGAKRPDPDELTAGIMAFRNTPRYGGRSPAELIYGRTCGEMLPRHPNAYDPKWERSFRQLDETAAERREKLEAHYEATAKPLQPFPVGTPVMVQHHQTKRWTISGTVTEVLPKHEYLIQQDNGGILRRNRTLLRKRYFRAPPQPQLQEEGPSREPRRTEAIPTAEPSPAEVPQTHRPEPDQSRTPPTPPNQPAIDTRRTTMRTAKPNPRYTGEEWTT</sequence>
<dbReference type="Gene3D" id="1.10.340.70">
    <property type="match status" value="1"/>
</dbReference>
<proteinExistence type="predicted"/>
<keyword evidence="4" id="KW-0540">Nuclease</keyword>
<accession>A0A1Y1MUA0</accession>
<dbReference type="PANTHER" id="PTHR37984">
    <property type="entry name" value="PROTEIN CBG26694"/>
    <property type="match status" value="1"/>
</dbReference>
<dbReference type="InterPro" id="IPR043502">
    <property type="entry name" value="DNA/RNA_pol_sf"/>
</dbReference>
<evidence type="ECO:0000256" key="3">
    <source>
        <dbReference type="ARBA" id="ARBA00022695"/>
    </source>
</evidence>
<dbReference type="InterPro" id="IPR041588">
    <property type="entry name" value="Integrase_H2C2"/>
</dbReference>
<dbReference type="InterPro" id="IPR000477">
    <property type="entry name" value="RT_dom"/>
</dbReference>
<dbReference type="GO" id="GO:0015074">
    <property type="term" value="P:DNA integration"/>
    <property type="evidence" value="ECO:0007669"/>
    <property type="project" value="InterPro"/>
</dbReference>
<dbReference type="InterPro" id="IPR043128">
    <property type="entry name" value="Rev_trsase/Diguanyl_cyclase"/>
</dbReference>